<reference evidence="1" key="1">
    <citation type="submission" date="2018-05" db="EMBL/GenBank/DDBJ databases">
        <authorList>
            <person name="Lanie J.A."/>
            <person name="Ng W.-L."/>
            <person name="Kazmierczak K.M."/>
            <person name="Andrzejewski T.M."/>
            <person name="Davidsen T.M."/>
            <person name="Wayne K.J."/>
            <person name="Tettelin H."/>
            <person name="Glass J.I."/>
            <person name="Rusch D."/>
            <person name="Podicherti R."/>
            <person name="Tsui H.-C.T."/>
            <person name="Winkler M.E."/>
        </authorList>
    </citation>
    <scope>NUCLEOTIDE SEQUENCE</scope>
</reference>
<dbReference type="SUPFAM" id="SSF49742">
    <property type="entry name" value="PHM/PNGase F"/>
    <property type="match status" value="1"/>
</dbReference>
<organism evidence="1">
    <name type="scientific">marine metagenome</name>
    <dbReference type="NCBI Taxonomy" id="408172"/>
    <lineage>
        <taxon>unclassified sequences</taxon>
        <taxon>metagenomes</taxon>
        <taxon>ecological metagenomes</taxon>
    </lineage>
</organism>
<evidence type="ECO:0000313" key="1">
    <source>
        <dbReference type="EMBL" id="SVA11168.1"/>
    </source>
</evidence>
<sequence length="177" mass="19447">MSLMTYQEARPWARSIKNKVETRAMPPWHLDRRIGVQEFLNDPSLTDAQIATIAKWVDNGAPQGNPADTPAPPEFAPADAWQIGEPDLVVQFPTYTVPAAGPDLFGNLFTEFGLEEDRYITAIQTRPVGDRARQVVHHALSYAVEEDENGESMGGGTFLVEYASGKQAEVYPEGSGL</sequence>
<dbReference type="AlphaFoldDB" id="A0A381T6F2"/>
<gene>
    <name evidence="1" type="ORF">METZ01_LOCUS64022</name>
</gene>
<name>A0A381T6F2_9ZZZZ</name>
<dbReference type="EMBL" id="UINC01004023">
    <property type="protein sequence ID" value="SVA11168.1"/>
    <property type="molecule type" value="Genomic_DNA"/>
</dbReference>
<feature type="non-terminal residue" evidence="1">
    <location>
        <position position="177"/>
    </location>
</feature>
<proteinExistence type="predicted"/>
<dbReference type="GO" id="GO:0003824">
    <property type="term" value="F:catalytic activity"/>
    <property type="evidence" value="ECO:0007669"/>
    <property type="project" value="InterPro"/>
</dbReference>
<dbReference type="InterPro" id="IPR008977">
    <property type="entry name" value="PHM/PNGase_F_dom_sf"/>
</dbReference>
<accession>A0A381T6F2</accession>
<protein>
    <submittedName>
        <fullName evidence="1">Uncharacterized protein</fullName>
    </submittedName>
</protein>